<dbReference type="Proteomes" id="UP000610124">
    <property type="component" value="Unassembled WGS sequence"/>
</dbReference>
<dbReference type="GO" id="GO:0005886">
    <property type="term" value="C:plasma membrane"/>
    <property type="evidence" value="ECO:0007669"/>
    <property type="project" value="UniProtKB-SubCell"/>
</dbReference>
<name>A0A1E7MWL5_KITAU</name>
<dbReference type="AlphaFoldDB" id="A0A1E7MWL5"/>
<dbReference type="EMBL" id="BMUB01000003">
    <property type="protein sequence ID" value="GGU65261.1"/>
    <property type="molecule type" value="Genomic_DNA"/>
</dbReference>
<dbReference type="InterPro" id="IPR036259">
    <property type="entry name" value="MFS_trans_sf"/>
</dbReference>
<evidence type="ECO:0000313" key="7">
    <source>
        <dbReference type="EMBL" id="GGU65261.1"/>
    </source>
</evidence>
<organism evidence="8 9">
    <name type="scientific">Kitasatospora aureofaciens</name>
    <name type="common">Streptomyces aureofaciens</name>
    <dbReference type="NCBI Taxonomy" id="1894"/>
    <lineage>
        <taxon>Bacteria</taxon>
        <taxon>Bacillati</taxon>
        <taxon>Actinomycetota</taxon>
        <taxon>Actinomycetes</taxon>
        <taxon>Kitasatosporales</taxon>
        <taxon>Streptomycetaceae</taxon>
        <taxon>Kitasatospora</taxon>
    </lineage>
</organism>
<keyword evidence="9" id="KW-1185">Reference proteome</keyword>
<accession>A0A1E7MWL5</accession>
<dbReference type="KEGG" id="kau:B6264_12135"/>
<evidence type="ECO:0000256" key="2">
    <source>
        <dbReference type="ARBA" id="ARBA00022475"/>
    </source>
</evidence>
<dbReference type="PANTHER" id="PTHR23513:SF17">
    <property type="entry name" value="MEMBRANE PROTEIN"/>
    <property type="match status" value="1"/>
</dbReference>
<feature type="transmembrane region" description="Helical" evidence="6">
    <location>
        <begin position="25"/>
        <end position="50"/>
    </location>
</feature>
<reference evidence="7" key="1">
    <citation type="journal article" date="2014" name="Int. J. Syst. Evol. Microbiol.">
        <title>Complete genome sequence of Corynebacterium casei LMG S-19264T (=DSM 44701T), isolated from a smear-ripened cheese.</title>
        <authorList>
            <consortium name="US DOE Joint Genome Institute (JGI-PGF)"/>
            <person name="Walter F."/>
            <person name="Albersmeier A."/>
            <person name="Kalinowski J."/>
            <person name="Ruckert C."/>
        </authorList>
    </citation>
    <scope>NUCLEOTIDE SEQUENCE</scope>
    <source>
        <strain evidence="7">JCM 4434</strain>
    </source>
</reference>
<keyword evidence="2" id="KW-1003">Cell membrane</keyword>
<feature type="transmembrane region" description="Helical" evidence="6">
    <location>
        <begin position="264"/>
        <end position="289"/>
    </location>
</feature>
<sequence>MTTTAPPRPGPSRPGPPRPYLPRPYLFWLAGAQTGLLGDAVLGFALGWAASGYGGGAAGLVLTAITVPRTTLVLLGGAVADRFGARRVMLAGDAVMLAATVALTLAVAGSRGTPLWLLVAAAAVTGTVDAFHLPASGSMPRRLVPADRLPRALALRQAGGQAAVLLGAPLGGLLVAAGGLAGAAAADAVSFGVVLLVLLKVRPEGERPGALRRAGLLGEAAAGVRLAVGDPLLRAALLLTGAAAGALLPVVSLLGPLLARAHGWAAGTAGLVAGGQAVGVLAVAALVAWRGGLPRAGTGAAAGLCTASAGIGLLALSVGPVGAVAGSTVTGIGSGLFASHLGPLVLGGAPASHLSRIQALLTLVQSLPLVLSTGLLGLLADAAGAALPTLLCALATAAAGLTALATPALRRARPGPAATVCPPGPEAHLPAFGPPGRVRRWRRAAASGGGDE</sequence>
<evidence type="ECO:0000256" key="3">
    <source>
        <dbReference type="ARBA" id="ARBA00022692"/>
    </source>
</evidence>
<dbReference type="Gene3D" id="1.20.1250.20">
    <property type="entry name" value="MFS general substrate transporter like domains"/>
    <property type="match status" value="1"/>
</dbReference>
<accession>A0A8H9HM62</accession>
<dbReference type="GO" id="GO:0022857">
    <property type="term" value="F:transmembrane transporter activity"/>
    <property type="evidence" value="ECO:0007669"/>
    <property type="project" value="InterPro"/>
</dbReference>
<feature type="transmembrane region" description="Helical" evidence="6">
    <location>
        <begin position="56"/>
        <end position="76"/>
    </location>
</feature>
<dbReference type="PANTHER" id="PTHR23513">
    <property type="entry name" value="INTEGRAL MEMBRANE EFFLUX PROTEIN-RELATED"/>
    <property type="match status" value="1"/>
</dbReference>
<evidence type="ECO:0000256" key="1">
    <source>
        <dbReference type="ARBA" id="ARBA00004651"/>
    </source>
</evidence>
<reference evidence="7" key="5">
    <citation type="submission" date="2020-09" db="EMBL/GenBank/DDBJ databases">
        <authorList>
            <person name="Sun Q."/>
            <person name="Ohkuma M."/>
        </authorList>
    </citation>
    <scope>NUCLEOTIDE SEQUENCE</scope>
    <source>
        <strain evidence="7">JCM 4434</strain>
    </source>
</reference>
<feature type="transmembrane region" description="Helical" evidence="6">
    <location>
        <begin position="359"/>
        <end position="379"/>
    </location>
</feature>
<keyword evidence="3 6" id="KW-0812">Transmembrane</keyword>
<evidence type="ECO:0000256" key="4">
    <source>
        <dbReference type="ARBA" id="ARBA00022989"/>
    </source>
</evidence>
<comment type="caution">
    <text evidence="8">The sequence shown here is derived from an EMBL/GenBank/DDBJ whole genome shotgun (WGS) entry which is preliminary data.</text>
</comment>
<keyword evidence="4 6" id="KW-1133">Transmembrane helix</keyword>
<dbReference type="Pfam" id="PF07690">
    <property type="entry name" value="MFS_1"/>
    <property type="match status" value="1"/>
</dbReference>
<dbReference type="Proteomes" id="UP000037395">
    <property type="component" value="Unassembled WGS sequence"/>
</dbReference>
<feature type="transmembrane region" description="Helical" evidence="6">
    <location>
        <begin position="88"/>
        <end position="109"/>
    </location>
</feature>
<protein>
    <submittedName>
        <fullName evidence="8">Uncharacterized protein</fullName>
    </submittedName>
</protein>
<evidence type="ECO:0000256" key="5">
    <source>
        <dbReference type="ARBA" id="ARBA00023136"/>
    </source>
</evidence>
<feature type="transmembrane region" description="Helical" evidence="6">
    <location>
        <begin position="115"/>
        <end position="133"/>
    </location>
</feature>
<comment type="subcellular location">
    <subcellularLocation>
        <location evidence="1">Cell membrane</location>
        <topology evidence="1">Multi-pass membrane protein</topology>
    </subcellularLocation>
</comment>
<dbReference type="OrthoDB" id="69054at2"/>
<feature type="transmembrane region" description="Helical" evidence="6">
    <location>
        <begin position="324"/>
        <end position="347"/>
    </location>
</feature>
<feature type="transmembrane region" description="Helical" evidence="6">
    <location>
        <begin position="296"/>
        <end position="318"/>
    </location>
</feature>
<reference evidence="8" key="4">
    <citation type="submission" date="2016-08" db="EMBL/GenBank/DDBJ databases">
        <title>Sequencing, Assembly and Comparative Genomics of S. aureofaciens ATCC 10762.</title>
        <authorList>
            <person name="Gradnigo J.S."/>
            <person name="Johnson N."/>
            <person name="Somerville G.A."/>
        </authorList>
    </citation>
    <scope>NUCLEOTIDE SEQUENCE [LARGE SCALE GENOMIC DNA]</scope>
    <source>
        <strain evidence="8">ATCC 10762</strain>
    </source>
</reference>
<gene>
    <name evidence="7" type="ORF">GCM10010502_15100</name>
    <name evidence="8" type="ORF">HS99_0039975</name>
</gene>
<evidence type="ECO:0000256" key="6">
    <source>
        <dbReference type="SAM" id="Phobius"/>
    </source>
</evidence>
<dbReference type="InterPro" id="IPR011701">
    <property type="entry name" value="MFS"/>
</dbReference>
<dbReference type="EMBL" id="JPRF03000086">
    <property type="protein sequence ID" value="OEV32821.1"/>
    <property type="molecule type" value="Genomic_DNA"/>
</dbReference>
<evidence type="ECO:0000313" key="9">
    <source>
        <dbReference type="Proteomes" id="UP000037395"/>
    </source>
</evidence>
<feature type="transmembrane region" description="Helical" evidence="6">
    <location>
        <begin position="385"/>
        <end position="405"/>
    </location>
</feature>
<proteinExistence type="predicted"/>
<reference evidence="8 9" key="2">
    <citation type="submission" date="2014-07" db="EMBL/GenBank/DDBJ databases">
        <authorList>
            <person name="Zhang J.E."/>
            <person name="Yang H."/>
            <person name="Guo J."/>
            <person name="Deng Z."/>
            <person name="Luo H."/>
            <person name="Luo M."/>
            <person name="Zhao B."/>
        </authorList>
    </citation>
    <scope>NUCLEOTIDE SEQUENCE [LARGE SCALE GENOMIC DNA]</scope>
    <source>
        <strain evidence="8">ATCC 10762</strain>
        <strain evidence="9">ATCC 10762 / DSM 40127 / CCM 3239 / JCM 4008 / LMG 5968 / NBRC 12843 / NCIMB 8234 / A-377</strain>
    </source>
</reference>
<evidence type="ECO:0000313" key="8">
    <source>
        <dbReference type="EMBL" id="OEV32821.1"/>
    </source>
</evidence>
<dbReference type="GeneID" id="97484666"/>
<dbReference type="RefSeq" id="WP_063738021.1">
    <property type="nucleotide sequence ID" value="NZ_BMUB01000003.1"/>
</dbReference>
<dbReference type="SUPFAM" id="SSF103473">
    <property type="entry name" value="MFS general substrate transporter"/>
    <property type="match status" value="1"/>
</dbReference>
<feature type="transmembrane region" description="Helical" evidence="6">
    <location>
        <begin position="235"/>
        <end position="258"/>
    </location>
</feature>
<keyword evidence="5 6" id="KW-0472">Membrane</keyword>
<reference evidence="9" key="3">
    <citation type="submission" date="2016-08" db="EMBL/GenBank/DDBJ databases">
        <title>Sequencing, assembly and comparative genomics of S. aureofaciens ATCC 10762.</title>
        <authorList>
            <person name="Gradnigo J.S."/>
            <person name="Johnson N."/>
            <person name="Somerville G.A."/>
        </authorList>
    </citation>
    <scope>NUCLEOTIDE SEQUENCE [LARGE SCALE GENOMIC DNA]</scope>
    <source>
        <strain evidence="9">ATCC 10762 / DSM 40127 / CCM 3239 / JCM 4008 / LMG 5968 / NBRC 12843 / NCIMB 8234 / A-377</strain>
    </source>
</reference>